<dbReference type="EMBL" id="JMIY01000002">
    <property type="protein sequence ID" value="KCZ72831.1"/>
    <property type="molecule type" value="Genomic_DNA"/>
</dbReference>
<name>A0A062V120_9EURY</name>
<protein>
    <submittedName>
        <fullName evidence="1">Coenzyme F390 synthetase</fullName>
        <ecNumber evidence="1">6.2.1.30</ecNumber>
    </submittedName>
</protein>
<comment type="caution">
    <text evidence="1">The sequence shown here is derived from an EMBL/GenBank/DDBJ whole genome shotgun (WGS) entry which is preliminary data.</text>
</comment>
<keyword evidence="1" id="KW-0436">Ligase</keyword>
<dbReference type="EC" id="6.2.1.30" evidence="1"/>
<gene>
    <name evidence="1" type="ORF">ANME2D_01266</name>
</gene>
<dbReference type="PANTHER" id="PTHR36932:SF1">
    <property type="entry name" value="CAPSULAR POLYSACCHARIDE BIOSYNTHESIS PROTEIN"/>
    <property type="match status" value="1"/>
</dbReference>
<dbReference type="InterPro" id="IPR053158">
    <property type="entry name" value="CapK_Type1_Caps_Biosynth"/>
</dbReference>
<dbReference type="RefSeq" id="WP_157833985.1">
    <property type="nucleotide sequence ID" value="NZ_JMIY01000002.1"/>
</dbReference>
<keyword evidence="2" id="KW-1185">Reference proteome</keyword>
<reference evidence="1 2" key="1">
    <citation type="journal article" date="2013" name="Nature">
        <title>Anaerobic oxidation of methane coupled to nitrate reduction in a novel archaeal lineage.</title>
        <authorList>
            <person name="Haroon M.F."/>
            <person name="Hu S."/>
            <person name="Shi Y."/>
            <person name="Imelfort M."/>
            <person name="Keller J."/>
            <person name="Hugenholtz P."/>
            <person name="Yuan Z."/>
            <person name="Tyson G.W."/>
        </authorList>
    </citation>
    <scope>NUCLEOTIDE SEQUENCE [LARGE SCALE GENOMIC DNA]</scope>
    <source>
        <strain evidence="1 2">ANME-2d</strain>
    </source>
</reference>
<dbReference type="SUPFAM" id="SSF56801">
    <property type="entry name" value="Acetyl-CoA synthetase-like"/>
    <property type="match status" value="1"/>
</dbReference>
<organism evidence="1 2">
    <name type="scientific">Candidatus Methanoperedens nitratireducens</name>
    <dbReference type="NCBI Taxonomy" id="1392998"/>
    <lineage>
        <taxon>Archaea</taxon>
        <taxon>Methanobacteriati</taxon>
        <taxon>Methanobacteriota</taxon>
        <taxon>Stenosarchaea group</taxon>
        <taxon>Methanomicrobia</taxon>
        <taxon>Methanosarcinales</taxon>
        <taxon>ANME-2 cluster</taxon>
        <taxon>Candidatus Methanoperedentaceae</taxon>
        <taxon>Candidatus Methanoperedens</taxon>
    </lineage>
</organism>
<dbReference type="PANTHER" id="PTHR36932">
    <property type="entry name" value="CAPSULAR POLYSACCHARIDE BIOSYNTHESIS PROTEIN"/>
    <property type="match status" value="1"/>
</dbReference>
<dbReference type="OrthoDB" id="37928at2157"/>
<proteinExistence type="predicted"/>
<dbReference type="Proteomes" id="UP000027153">
    <property type="component" value="Unassembled WGS sequence"/>
</dbReference>
<evidence type="ECO:0000313" key="1">
    <source>
        <dbReference type="EMBL" id="KCZ72831.1"/>
    </source>
</evidence>
<dbReference type="GO" id="GO:0047475">
    <property type="term" value="F:phenylacetate-CoA ligase activity"/>
    <property type="evidence" value="ECO:0007669"/>
    <property type="project" value="UniProtKB-EC"/>
</dbReference>
<dbReference type="Gene3D" id="3.40.50.12780">
    <property type="entry name" value="N-terminal domain of ligase-like"/>
    <property type="match status" value="1"/>
</dbReference>
<evidence type="ECO:0000313" key="2">
    <source>
        <dbReference type="Proteomes" id="UP000027153"/>
    </source>
</evidence>
<dbReference type="InterPro" id="IPR042099">
    <property type="entry name" value="ANL_N_sf"/>
</dbReference>
<sequence length="450" mass="51777">MSTGGGVYSKIFRNLLFPVMELCYGTNTQQYLSLLCKTQWWSREGLEELQNKKLRVLINHAYTNVPYYHKMFKERNIRPEDIKNKDDLEKLPILTKDIIRKNLPELVARNINKSRIIEFHSSGSTGEPMRYYLDKGAYSSGWAQTYRCWTWAGYNIGDPYVKISLNSRTAASKKIQDRLLNTCYVYASGITENNLGQELSRIKKCSPKIIRGYASYLYTISKLMENLYIYYTGANIATTGDMLFPHYREAIERQFNCKIFDGYGGEGTPISFQCENHNEYHICDEDAVVEFIREGERVAPDEIGKIVFTNLNNYAMPFIRYDINDLGKSSEELCNCGRGLSLMKSIEGRDTDIIITPAGGFIVVQFFTVLFKSIEGVDQFQIIQERIDRIIVKIIKNDRFTADDLHNIKNKIQSKVGGDVEVNIEFVDEIPLSGRSGKRKFIISRVPLRI</sequence>
<dbReference type="AlphaFoldDB" id="A0A062V120"/>
<accession>A0A062V120</accession>